<evidence type="ECO:0000313" key="3">
    <source>
        <dbReference type="Proteomes" id="UP000791440"/>
    </source>
</evidence>
<evidence type="ECO:0000256" key="1">
    <source>
        <dbReference type="SAM" id="SignalP"/>
    </source>
</evidence>
<gene>
    <name evidence="2" type="ORF">O3G_MSEX011729</name>
</gene>
<organism evidence="2 3">
    <name type="scientific">Manduca sexta</name>
    <name type="common">Tobacco hawkmoth</name>
    <name type="synonym">Tobacco hornworm</name>
    <dbReference type="NCBI Taxonomy" id="7130"/>
    <lineage>
        <taxon>Eukaryota</taxon>
        <taxon>Metazoa</taxon>
        <taxon>Ecdysozoa</taxon>
        <taxon>Arthropoda</taxon>
        <taxon>Hexapoda</taxon>
        <taxon>Insecta</taxon>
        <taxon>Pterygota</taxon>
        <taxon>Neoptera</taxon>
        <taxon>Endopterygota</taxon>
        <taxon>Lepidoptera</taxon>
        <taxon>Glossata</taxon>
        <taxon>Ditrysia</taxon>
        <taxon>Bombycoidea</taxon>
        <taxon>Sphingidae</taxon>
        <taxon>Sphinginae</taxon>
        <taxon>Sphingini</taxon>
        <taxon>Manduca</taxon>
    </lineage>
</organism>
<reference evidence="2" key="2">
    <citation type="submission" date="2020-12" db="EMBL/GenBank/DDBJ databases">
        <authorList>
            <person name="Kanost M."/>
        </authorList>
    </citation>
    <scope>NUCLEOTIDE SEQUENCE</scope>
</reference>
<dbReference type="EMBL" id="JH668649">
    <property type="protein sequence ID" value="KAG6460035.1"/>
    <property type="molecule type" value="Genomic_DNA"/>
</dbReference>
<feature type="signal peptide" evidence="1">
    <location>
        <begin position="1"/>
        <end position="19"/>
    </location>
</feature>
<comment type="caution">
    <text evidence="2">The sequence shown here is derived from an EMBL/GenBank/DDBJ whole genome shotgun (WGS) entry which is preliminary data.</text>
</comment>
<evidence type="ECO:0000313" key="2">
    <source>
        <dbReference type="EMBL" id="KAG6460035.1"/>
    </source>
</evidence>
<sequence length="76" mass="8611">MRLWVLFFAFLLCLAVSMADCPAGEYNPGPDCSFETICGLRSSHSYRRHYCDCWCTPPLIRDTSTNTCVLPDQCPN</sequence>
<keyword evidence="3" id="KW-1185">Reference proteome</keyword>
<dbReference type="Proteomes" id="UP000791440">
    <property type="component" value="Unassembled WGS sequence"/>
</dbReference>
<dbReference type="AlphaFoldDB" id="A0A921ZLJ3"/>
<proteinExistence type="predicted"/>
<protein>
    <submittedName>
        <fullName evidence="2">Uncharacterized protein</fullName>
    </submittedName>
</protein>
<reference evidence="2" key="1">
    <citation type="journal article" date="2016" name="Insect Biochem. Mol. Biol.">
        <title>Multifaceted biological insights from a draft genome sequence of the tobacco hornworm moth, Manduca sexta.</title>
        <authorList>
            <person name="Kanost M.R."/>
            <person name="Arrese E.L."/>
            <person name="Cao X."/>
            <person name="Chen Y.R."/>
            <person name="Chellapilla S."/>
            <person name="Goldsmith M.R."/>
            <person name="Grosse-Wilde E."/>
            <person name="Heckel D.G."/>
            <person name="Herndon N."/>
            <person name="Jiang H."/>
            <person name="Papanicolaou A."/>
            <person name="Qu J."/>
            <person name="Soulages J.L."/>
            <person name="Vogel H."/>
            <person name="Walters J."/>
            <person name="Waterhouse R.M."/>
            <person name="Ahn S.J."/>
            <person name="Almeida F.C."/>
            <person name="An C."/>
            <person name="Aqrawi P."/>
            <person name="Bretschneider A."/>
            <person name="Bryant W.B."/>
            <person name="Bucks S."/>
            <person name="Chao H."/>
            <person name="Chevignon G."/>
            <person name="Christen J.M."/>
            <person name="Clarke D.F."/>
            <person name="Dittmer N.T."/>
            <person name="Ferguson L.C.F."/>
            <person name="Garavelou S."/>
            <person name="Gordon K.H.J."/>
            <person name="Gunaratna R.T."/>
            <person name="Han Y."/>
            <person name="Hauser F."/>
            <person name="He Y."/>
            <person name="Heidel-Fischer H."/>
            <person name="Hirsh A."/>
            <person name="Hu Y."/>
            <person name="Jiang H."/>
            <person name="Kalra D."/>
            <person name="Klinner C."/>
            <person name="Konig C."/>
            <person name="Kovar C."/>
            <person name="Kroll A.R."/>
            <person name="Kuwar S.S."/>
            <person name="Lee S.L."/>
            <person name="Lehman R."/>
            <person name="Li K."/>
            <person name="Li Z."/>
            <person name="Liang H."/>
            <person name="Lovelace S."/>
            <person name="Lu Z."/>
            <person name="Mansfield J.H."/>
            <person name="McCulloch K.J."/>
            <person name="Mathew T."/>
            <person name="Morton B."/>
            <person name="Muzny D.M."/>
            <person name="Neunemann D."/>
            <person name="Ongeri F."/>
            <person name="Pauchet Y."/>
            <person name="Pu L.L."/>
            <person name="Pyrousis I."/>
            <person name="Rao X.J."/>
            <person name="Redding A."/>
            <person name="Roesel C."/>
            <person name="Sanchez-Gracia A."/>
            <person name="Schaack S."/>
            <person name="Shukla A."/>
            <person name="Tetreau G."/>
            <person name="Wang Y."/>
            <person name="Xiong G.H."/>
            <person name="Traut W."/>
            <person name="Walsh T.K."/>
            <person name="Worley K.C."/>
            <person name="Wu D."/>
            <person name="Wu W."/>
            <person name="Wu Y.Q."/>
            <person name="Zhang X."/>
            <person name="Zou Z."/>
            <person name="Zucker H."/>
            <person name="Briscoe A.D."/>
            <person name="Burmester T."/>
            <person name="Clem R.J."/>
            <person name="Feyereisen R."/>
            <person name="Grimmelikhuijzen C.J.P."/>
            <person name="Hamodrakas S.J."/>
            <person name="Hansson B.S."/>
            <person name="Huguet E."/>
            <person name="Jermiin L.S."/>
            <person name="Lan Q."/>
            <person name="Lehman H.K."/>
            <person name="Lorenzen M."/>
            <person name="Merzendorfer H."/>
            <person name="Michalopoulos I."/>
            <person name="Morton D.B."/>
            <person name="Muthukrishnan S."/>
            <person name="Oakeshott J.G."/>
            <person name="Palmer W."/>
            <person name="Park Y."/>
            <person name="Passarelli A.L."/>
            <person name="Rozas J."/>
            <person name="Schwartz L.M."/>
            <person name="Smith W."/>
            <person name="Southgate A."/>
            <person name="Vilcinskas A."/>
            <person name="Vogt R."/>
            <person name="Wang P."/>
            <person name="Werren J."/>
            <person name="Yu X.Q."/>
            <person name="Zhou J.J."/>
            <person name="Brown S.J."/>
            <person name="Scherer S.E."/>
            <person name="Richards S."/>
            <person name="Blissard G.W."/>
        </authorList>
    </citation>
    <scope>NUCLEOTIDE SEQUENCE</scope>
</reference>
<feature type="chain" id="PRO_5037577256" evidence="1">
    <location>
        <begin position="20"/>
        <end position="76"/>
    </location>
</feature>
<keyword evidence="1" id="KW-0732">Signal</keyword>
<accession>A0A921ZLJ3</accession>
<name>A0A921ZLJ3_MANSE</name>